<evidence type="ECO:0000256" key="9">
    <source>
        <dbReference type="PIRSR" id="PIRSR000447-1"/>
    </source>
</evidence>
<keyword evidence="3 8" id="KW-0808">Transferase</keyword>
<evidence type="ECO:0000256" key="3">
    <source>
        <dbReference type="ARBA" id="ARBA00022679"/>
    </source>
</evidence>
<comment type="caution">
    <text evidence="12">The sequence shown here is derived from an EMBL/GenBank/DDBJ whole genome shotgun (WGS) entry which is preliminary data.</text>
</comment>
<dbReference type="PANTHER" id="PTHR11712">
    <property type="entry name" value="POLYKETIDE SYNTHASE-RELATED"/>
    <property type="match status" value="1"/>
</dbReference>
<dbReference type="PIRSF" id="PIRSF000447">
    <property type="entry name" value="KAS_II"/>
    <property type="match status" value="1"/>
</dbReference>
<dbReference type="InterPro" id="IPR000794">
    <property type="entry name" value="Beta-ketoacyl_synthase"/>
</dbReference>
<dbReference type="Pfam" id="PF02801">
    <property type="entry name" value="Ketoacyl-synt_C"/>
    <property type="match status" value="1"/>
</dbReference>
<sequence>MRRVVVTGLGAITPLGVGIRHTWARLLAGESGIVSVAGRKPADRWNELPSTVAGLVPEGEGEGRWNAAKWLGPAEERRMAKFAQYAMAASDMAIKDAGLEDASAADRERTGVCLGTGIGNLEEIYETGSAHGAGGYRKVEPLFVPRILPNMAAGHVSIKYGFHGPGGAATTACTTGADSIIDAFHPISNGHANVMIAGSSESCIHPLTFAGFGRARSLSTAYNHAPRESCRPFDSKRNGFVIGEGAGVCVLEELEHAKARGARIYAEITGYGRSMDAHHITAPPEDGRGAYLAMRRALEMASVRPSRVDYINAHGTGTLVGDKAEARAIRRVMLGDGGVSDESQVTVSSTKGAMGHLLGGAGAVEALFAILAVHEGMAPATLNLESPDVGVNFNFVPLKAQERKIETSLSNSFGFGGMNSSLIFSKLR</sequence>
<protein>
    <recommendedName>
        <fullName evidence="8">3-oxoacyl-[acyl-carrier-protein] synthase</fullName>
    </recommendedName>
</protein>
<keyword evidence="7" id="KW-0012">Acyltransferase</keyword>
<dbReference type="Proteomes" id="UP000029964">
    <property type="component" value="Unassembled WGS sequence"/>
</dbReference>
<dbReference type="InterPro" id="IPR017568">
    <property type="entry name" value="3-oxoacyl-ACP_synth-2"/>
</dbReference>
<dbReference type="InterPro" id="IPR020841">
    <property type="entry name" value="PKS_Beta-ketoAc_synthase_dom"/>
</dbReference>
<dbReference type="HOGENOM" id="CLU_000022_69_2_1"/>
<comment type="similarity">
    <text evidence="1 8 10">Belongs to the thiolase-like superfamily. Beta-ketoacyl-ACP synthases family.</text>
</comment>
<keyword evidence="2 8" id="KW-0444">Lipid biosynthesis</keyword>
<evidence type="ECO:0000259" key="11">
    <source>
        <dbReference type="PROSITE" id="PS52004"/>
    </source>
</evidence>
<accession>A0A086TI17</accession>
<evidence type="ECO:0000256" key="8">
    <source>
        <dbReference type="PIRNR" id="PIRNR000447"/>
    </source>
</evidence>
<evidence type="ECO:0000313" key="13">
    <source>
        <dbReference type="Proteomes" id="UP000029964"/>
    </source>
</evidence>
<dbReference type="PANTHER" id="PTHR11712:SF336">
    <property type="entry name" value="3-OXOACYL-[ACYL-CARRIER-PROTEIN] SYNTHASE, MITOCHONDRIAL"/>
    <property type="match status" value="1"/>
</dbReference>
<dbReference type="AlphaFoldDB" id="A0A086TI17"/>
<dbReference type="STRING" id="857340.A0A086TI17"/>
<feature type="domain" description="Ketosynthase family 3 (KS3)" evidence="11">
    <location>
        <begin position="1"/>
        <end position="426"/>
    </location>
</feature>
<keyword evidence="13" id="KW-1185">Reference proteome</keyword>
<dbReference type="NCBIfam" id="NF005589">
    <property type="entry name" value="PRK07314.1"/>
    <property type="match status" value="1"/>
</dbReference>
<dbReference type="InterPro" id="IPR014031">
    <property type="entry name" value="Ketoacyl_synth_C"/>
</dbReference>
<dbReference type="SUPFAM" id="SSF53901">
    <property type="entry name" value="Thiolase-like"/>
    <property type="match status" value="2"/>
</dbReference>
<keyword evidence="4" id="KW-0276">Fatty acid metabolism</keyword>
<feature type="active site" description="For beta-ketoacyl synthase activity" evidence="9">
    <location>
        <position position="173"/>
    </location>
</feature>
<dbReference type="NCBIfam" id="TIGR03150">
    <property type="entry name" value="fabF"/>
    <property type="match status" value="1"/>
</dbReference>
<evidence type="ECO:0000313" key="12">
    <source>
        <dbReference type="EMBL" id="KFH48999.1"/>
    </source>
</evidence>
<dbReference type="InterPro" id="IPR016039">
    <property type="entry name" value="Thiolase-like"/>
</dbReference>
<evidence type="ECO:0000256" key="10">
    <source>
        <dbReference type="RuleBase" id="RU003694"/>
    </source>
</evidence>
<dbReference type="InterPro" id="IPR014030">
    <property type="entry name" value="Ketoacyl_synth_N"/>
</dbReference>
<dbReference type="GO" id="GO:0005739">
    <property type="term" value="C:mitochondrion"/>
    <property type="evidence" value="ECO:0007669"/>
    <property type="project" value="TreeGrafter"/>
</dbReference>
<gene>
    <name evidence="12" type="ORF">ACRE_001460</name>
</gene>
<name>A0A086TI17_HAPC1</name>
<dbReference type="EMBL" id="JPKY01000001">
    <property type="protein sequence ID" value="KFH48999.1"/>
    <property type="molecule type" value="Genomic_DNA"/>
</dbReference>
<proteinExistence type="inferred from homology"/>
<dbReference type="OrthoDB" id="5334845at2759"/>
<evidence type="ECO:0000256" key="6">
    <source>
        <dbReference type="ARBA" id="ARBA00023160"/>
    </source>
</evidence>
<evidence type="ECO:0000256" key="2">
    <source>
        <dbReference type="ARBA" id="ARBA00022516"/>
    </source>
</evidence>
<organism evidence="12 13">
    <name type="scientific">Hapsidospora chrysogenum (strain ATCC 11550 / CBS 779.69 / DSM 880 / IAM 14645 / JCM 23072 / IMI 49137)</name>
    <name type="common">Acremonium chrysogenum</name>
    <dbReference type="NCBI Taxonomy" id="857340"/>
    <lineage>
        <taxon>Eukaryota</taxon>
        <taxon>Fungi</taxon>
        <taxon>Dikarya</taxon>
        <taxon>Ascomycota</taxon>
        <taxon>Pezizomycotina</taxon>
        <taxon>Sordariomycetes</taxon>
        <taxon>Hypocreomycetidae</taxon>
        <taxon>Hypocreales</taxon>
        <taxon>Bionectriaceae</taxon>
        <taxon>Hapsidospora</taxon>
    </lineage>
</organism>
<evidence type="ECO:0000256" key="7">
    <source>
        <dbReference type="ARBA" id="ARBA00023315"/>
    </source>
</evidence>
<dbReference type="GO" id="GO:0006633">
    <property type="term" value="P:fatty acid biosynthetic process"/>
    <property type="evidence" value="ECO:0007669"/>
    <property type="project" value="UniProtKB-KW"/>
</dbReference>
<evidence type="ECO:0000256" key="5">
    <source>
        <dbReference type="ARBA" id="ARBA00023098"/>
    </source>
</evidence>
<evidence type="ECO:0000256" key="4">
    <source>
        <dbReference type="ARBA" id="ARBA00022832"/>
    </source>
</evidence>
<dbReference type="FunFam" id="3.40.47.10:FF:000009">
    <property type="entry name" value="3-oxoacyl-[acyl-carrier-protein] synthase 2"/>
    <property type="match status" value="1"/>
</dbReference>
<dbReference type="Pfam" id="PF00109">
    <property type="entry name" value="ketoacyl-synt"/>
    <property type="match status" value="1"/>
</dbReference>
<dbReference type="PROSITE" id="PS52004">
    <property type="entry name" value="KS3_2"/>
    <property type="match status" value="1"/>
</dbReference>
<reference evidence="13" key="1">
    <citation type="journal article" date="2014" name="Genome Announc.">
        <title>Genome sequence and annotation of Acremonium chrysogenum, producer of the beta-lactam antibiotic cephalosporin C.</title>
        <authorList>
            <person name="Terfehr D."/>
            <person name="Dahlmann T.A."/>
            <person name="Specht T."/>
            <person name="Zadra I."/>
            <person name="Kuernsteiner H."/>
            <person name="Kueck U."/>
        </authorList>
    </citation>
    <scope>NUCLEOTIDE SEQUENCE [LARGE SCALE GENOMIC DNA]</scope>
    <source>
        <strain evidence="13">ATCC 11550 / CBS 779.69 / DSM 880 / IAM 14645 / JCM 23072 / IMI 49137</strain>
    </source>
</reference>
<dbReference type="SMART" id="SM00825">
    <property type="entry name" value="PKS_KS"/>
    <property type="match status" value="1"/>
</dbReference>
<dbReference type="GO" id="GO:0004315">
    <property type="term" value="F:3-oxoacyl-[acyl-carrier-protein] synthase activity"/>
    <property type="evidence" value="ECO:0007669"/>
    <property type="project" value="TreeGrafter"/>
</dbReference>
<dbReference type="CDD" id="cd00834">
    <property type="entry name" value="KAS_I_II"/>
    <property type="match status" value="1"/>
</dbReference>
<dbReference type="Gene3D" id="3.40.47.10">
    <property type="match status" value="2"/>
</dbReference>
<keyword evidence="6 8" id="KW-0275">Fatty acid biosynthesis</keyword>
<evidence type="ECO:0000256" key="1">
    <source>
        <dbReference type="ARBA" id="ARBA00008467"/>
    </source>
</evidence>
<keyword evidence="5" id="KW-0443">Lipid metabolism</keyword>